<feature type="region of interest" description="Disordered" evidence="1">
    <location>
        <begin position="24"/>
        <end position="66"/>
    </location>
</feature>
<proteinExistence type="predicted"/>
<accession>A0A1H6WMH5</accession>
<evidence type="ECO:0000256" key="2">
    <source>
        <dbReference type="SAM" id="SignalP"/>
    </source>
</evidence>
<dbReference type="PROSITE" id="PS51257">
    <property type="entry name" value="PROKAR_LIPOPROTEIN"/>
    <property type="match status" value="1"/>
</dbReference>
<gene>
    <name evidence="3" type="ORF">SAMN04488127_1168</name>
</gene>
<evidence type="ECO:0000313" key="4">
    <source>
        <dbReference type="Proteomes" id="UP000199200"/>
    </source>
</evidence>
<feature type="signal peptide" evidence="2">
    <location>
        <begin position="1"/>
        <end position="21"/>
    </location>
</feature>
<reference evidence="4" key="1">
    <citation type="submission" date="2016-10" db="EMBL/GenBank/DDBJ databases">
        <authorList>
            <person name="Varghese N."/>
            <person name="Submissions S."/>
        </authorList>
    </citation>
    <scope>NUCLEOTIDE SEQUENCE [LARGE SCALE GENOMIC DNA]</scope>
    <source>
        <strain evidence="4">CGMCC 1.6763</strain>
    </source>
</reference>
<dbReference type="EMBL" id="FNZF01000002">
    <property type="protein sequence ID" value="SEJ16956.1"/>
    <property type="molecule type" value="Genomic_DNA"/>
</dbReference>
<sequence>MLKRISAFAMTLCLAFLLASCSTPENPEKDNRTAEKPVEQAGNAVESDSPKEQQSEKAPDHEHKIAAPAAFFPAEGTILRYKGEGNEYAQLKITVLRSDSEYAILQEDNGGVTLHRIYRIGKDRIDLLSSEPAGEWDALPDGDLLDGMEPQQTYFLFPAETGTKIGHYTVEATDATADTPFRTFSGAVMAAEKTSDYTNRIWFVPGYGEVKRESMMTTDKGETFTVSSSLETVEHP</sequence>
<dbReference type="Proteomes" id="UP000199200">
    <property type="component" value="Unassembled WGS sequence"/>
</dbReference>
<dbReference type="RefSeq" id="WP_092051016.1">
    <property type="nucleotide sequence ID" value="NZ_FNZF01000002.1"/>
</dbReference>
<feature type="chain" id="PRO_5038426288" description="Lipoprotein" evidence="2">
    <location>
        <begin position="22"/>
        <end position="236"/>
    </location>
</feature>
<keyword evidence="4" id="KW-1185">Reference proteome</keyword>
<evidence type="ECO:0000313" key="3">
    <source>
        <dbReference type="EMBL" id="SEJ16956.1"/>
    </source>
</evidence>
<organism evidence="3 4">
    <name type="scientific">Bhargavaea ginsengi</name>
    <dbReference type="NCBI Taxonomy" id="426757"/>
    <lineage>
        <taxon>Bacteria</taxon>
        <taxon>Bacillati</taxon>
        <taxon>Bacillota</taxon>
        <taxon>Bacilli</taxon>
        <taxon>Bacillales</taxon>
        <taxon>Caryophanaceae</taxon>
        <taxon>Bhargavaea</taxon>
    </lineage>
</organism>
<evidence type="ECO:0008006" key="5">
    <source>
        <dbReference type="Google" id="ProtNLM"/>
    </source>
</evidence>
<feature type="compositionally biased region" description="Basic and acidic residues" evidence="1">
    <location>
        <begin position="26"/>
        <end position="38"/>
    </location>
</feature>
<dbReference type="AlphaFoldDB" id="A0A1H6WMH5"/>
<protein>
    <recommendedName>
        <fullName evidence="5">Lipoprotein</fullName>
    </recommendedName>
</protein>
<feature type="compositionally biased region" description="Basic and acidic residues" evidence="1">
    <location>
        <begin position="48"/>
        <end position="65"/>
    </location>
</feature>
<keyword evidence="2" id="KW-0732">Signal</keyword>
<dbReference type="OrthoDB" id="2870421at2"/>
<name>A0A1H6WMH5_9BACL</name>
<evidence type="ECO:0000256" key="1">
    <source>
        <dbReference type="SAM" id="MobiDB-lite"/>
    </source>
</evidence>